<name>A0ABR6WS56_9FIRM</name>
<keyword evidence="3" id="KW-1003">Cell membrane</keyword>
<reference evidence="9 10" key="1">
    <citation type="journal article" date="2020" name="mSystems">
        <title>Defining Genomic and Predicted Metabolic Features of the Acetobacterium Genus.</title>
        <authorList>
            <person name="Ross D.E."/>
            <person name="Marshall C.W."/>
            <person name="Gulliver D."/>
            <person name="May H.D."/>
            <person name="Norman R.S."/>
        </authorList>
    </citation>
    <scope>NUCLEOTIDE SEQUENCE [LARGE SCALE GENOMIC DNA]</scope>
    <source>
        <strain evidence="9 10">DSM 8238</strain>
    </source>
</reference>
<dbReference type="PANTHER" id="PTHR43124">
    <property type="entry name" value="PURINE EFFLUX PUMP PBUE"/>
    <property type="match status" value="1"/>
</dbReference>
<evidence type="ECO:0000259" key="8">
    <source>
        <dbReference type="PROSITE" id="PS50850"/>
    </source>
</evidence>
<feature type="transmembrane region" description="Helical" evidence="7">
    <location>
        <begin position="106"/>
        <end position="126"/>
    </location>
</feature>
<evidence type="ECO:0000256" key="7">
    <source>
        <dbReference type="SAM" id="Phobius"/>
    </source>
</evidence>
<dbReference type="InterPro" id="IPR036259">
    <property type="entry name" value="MFS_trans_sf"/>
</dbReference>
<evidence type="ECO:0000256" key="2">
    <source>
        <dbReference type="ARBA" id="ARBA00022448"/>
    </source>
</evidence>
<dbReference type="InterPro" id="IPR050189">
    <property type="entry name" value="MFS_Efflux_Transporters"/>
</dbReference>
<dbReference type="EMBL" id="WJBC01000003">
    <property type="protein sequence ID" value="MBC3803372.1"/>
    <property type="molecule type" value="Genomic_DNA"/>
</dbReference>
<dbReference type="Gene3D" id="1.20.1250.20">
    <property type="entry name" value="MFS general substrate transporter like domains"/>
    <property type="match status" value="1"/>
</dbReference>
<dbReference type="SUPFAM" id="SSF103473">
    <property type="entry name" value="MFS general substrate transporter"/>
    <property type="match status" value="1"/>
</dbReference>
<dbReference type="RefSeq" id="WP_186841302.1">
    <property type="nucleotide sequence ID" value="NZ_WJBC01000003.1"/>
</dbReference>
<feature type="transmembrane region" description="Helical" evidence="7">
    <location>
        <begin position="42"/>
        <end position="68"/>
    </location>
</feature>
<feature type="transmembrane region" description="Helical" evidence="7">
    <location>
        <begin position="203"/>
        <end position="223"/>
    </location>
</feature>
<keyword evidence="6 7" id="KW-0472">Membrane</keyword>
<feature type="transmembrane region" description="Helical" evidence="7">
    <location>
        <begin position="271"/>
        <end position="289"/>
    </location>
</feature>
<feature type="transmembrane region" description="Helical" evidence="7">
    <location>
        <begin position="359"/>
        <end position="380"/>
    </location>
</feature>
<feature type="transmembrane region" description="Helical" evidence="7">
    <location>
        <begin position="75"/>
        <end position="94"/>
    </location>
</feature>
<dbReference type="InterPro" id="IPR011701">
    <property type="entry name" value="MFS"/>
</dbReference>
<dbReference type="Pfam" id="PF07690">
    <property type="entry name" value="MFS_1"/>
    <property type="match status" value="1"/>
</dbReference>
<keyword evidence="5 7" id="KW-1133">Transmembrane helix</keyword>
<feature type="transmembrane region" description="Helical" evidence="7">
    <location>
        <begin position="325"/>
        <end position="347"/>
    </location>
</feature>
<dbReference type="Proteomes" id="UP000603234">
    <property type="component" value="Unassembled WGS sequence"/>
</dbReference>
<proteinExistence type="predicted"/>
<keyword evidence="10" id="KW-1185">Reference proteome</keyword>
<dbReference type="PROSITE" id="PS50850">
    <property type="entry name" value="MFS"/>
    <property type="match status" value="1"/>
</dbReference>
<sequence>MNGKNKYLSFAAIYAVFFLTSGLGIVNPAIQSIAEAFPDLPLTTIMMISTLPSLFLIPATIITGALAGDKVKFKTLAVIGIIVFIIAGVAPAFLNNFSGILVSRAFIGIGVGIAFTISSSIVLRLFEGPQQGNILGVGNVISSLANVLFALVAGVLVSISWNSIFYIHLVGVVALILVILGLPEPEKITKTSSESGPKGKISIGVYILASLAGISMLLVYPLMTGISTIVVTKEFGTAAAAGLALSFLTVGGMIGNSFFGKLHQKLKKFTLTFDFIVVIIGLAVVYYAFNIIVIYIGMVIIGIGFMLVVPTLMMDIGSIVSPERIPLASSFVIAFMNIGAFLSPYYINLIGSITGVVDVNFVIFASLVLFIVMAVVYTIIQMFQKKSIKSYE</sequence>
<organism evidence="9 10">
    <name type="scientific">Acetobacterium fimetarium</name>
    <dbReference type="NCBI Taxonomy" id="52691"/>
    <lineage>
        <taxon>Bacteria</taxon>
        <taxon>Bacillati</taxon>
        <taxon>Bacillota</taxon>
        <taxon>Clostridia</taxon>
        <taxon>Eubacteriales</taxon>
        <taxon>Eubacteriaceae</taxon>
        <taxon>Acetobacterium</taxon>
    </lineage>
</organism>
<feature type="transmembrane region" description="Helical" evidence="7">
    <location>
        <begin position="295"/>
        <end position="313"/>
    </location>
</feature>
<evidence type="ECO:0000313" key="9">
    <source>
        <dbReference type="EMBL" id="MBC3803372.1"/>
    </source>
</evidence>
<comment type="caution">
    <text evidence="9">The sequence shown here is derived from an EMBL/GenBank/DDBJ whole genome shotgun (WGS) entry which is preliminary data.</text>
</comment>
<feature type="domain" description="Major facilitator superfamily (MFS) profile" evidence="8">
    <location>
        <begin position="8"/>
        <end position="386"/>
    </location>
</feature>
<evidence type="ECO:0000256" key="1">
    <source>
        <dbReference type="ARBA" id="ARBA00004651"/>
    </source>
</evidence>
<gene>
    <name evidence="9" type="ORF">GH808_02825</name>
</gene>
<comment type="subcellular location">
    <subcellularLocation>
        <location evidence="1">Cell membrane</location>
        <topology evidence="1">Multi-pass membrane protein</topology>
    </subcellularLocation>
</comment>
<evidence type="ECO:0000256" key="3">
    <source>
        <dbReference type="ARBA" id="ARBA00022475"/>
    </source>
</evidence>
<feature type="transmembrane region" description="Helical" evidence="7">
    <location>
        <begin position="7"/>
        <end position="30"/>
    </location>
</feature>
<protein>
    <submittedName>
        <fullName evidence="9">MFS transporter</fullName>
    </submittedName>
</protein>
<evidence type="ECO:0000313" key="10">
    <source>
        <dbReference type="Proteomes" id="UP000603234"/>
    </source>
</evidence>
<keyword evidence="2" id="KW-0813">Transport</keyword>
<evidence type="ECO:0000256" key="5">
    <source>
        <dbReference type="ARBA" id="ARBA00022989"/>
    </source>
</evidence>
<keyword evidence="4 7" id="KW-0812">Transmembrane</keyword>
<dbReference type="PANTHER" id="PTHR43124:SF3">
    <property type="entry name" value="CHLORAMPHENICOL EFFLUX PUMP RV0191"/>
    <property type="match status" value="1"/>
</dbReference>
<accession>A0ABR6WS56</accession>
<evidence type="ECO:0000256" key="6">
    <source>
        <dbReference type="ARBA" id="ARBA00023136"/>
    </source>
</evidence>
<feature type="transmembrane region" description="Helical" evidence="7">
    <location>
        <begin position="163"/>
        <end position="182"/>
    </location>
</feature>
<feature type="transmembrane region" description="Helical" evidence="7">
    <location>
        <begin position="133"/>
        <end position="157"/>
    </location>
</feature>
<feature type="transmembrane region" description="Helical" evidence="7">
    <location>
        <begin position="235"/>
        <end position="259"/>
    </location>
</feature>
<dbReference type="InterPro" id="IPR020846">
    <property type="entry name" value="MFS_dom"/>
</dbReference>
<evidence type="ECO:0000256" key="4">
    <source>
        <dbReference type="ARBA" id="ARBA00022692"/>
    </source>
</evidence>